<evidence type="ECO:0000313" key="1">
    <source>
        <dbReference type="EMBL" id="QDV57146.1"/>
    </source>
</evidence>
<keyword evidence="2" id="KW-1185">Reference proteome</keyword>
<reference evidence="1 2" key="1">
    <citation type="submission" date="2019-02" db="EMBL/GenBank/DDBJ databases">
        <title>Deep-cultivation of Planctomycetes and their phenomic and genomic characterization uncovers novel biology.</title>
        <authorList>
            <person name="Wiegand S."/>
            <person name="Jogler M."/>
            <person name="Boedeker C."/>
            <person name="Pinto D."/>
            <person name="Vollmers J."/>
            <person name="Rivas-Marin E."/>
            <person name="Kohn T."/>
            <person name="Peeters S.H."/>
            <person name="Heuer A."/>
            <person name="Rast P."/>
            <person name="Oberbeckmann S."/>
            <person name="Bunk B."/>
            <person name="Jeske O."/>
            <person name="Meyerdierks A."/>
            <person name="Storesund J.E."/>
            <person name="Kallscheuer N."/>
            <person name="Luecker S."/>
            <person name="Lage O.M."/>
            <person name="Pohl T."/>
            <person name="Merkel B.J."/>
            <person name="Hornburger P."/>
            <person name="Mueller R.-W."/>
            <person name="Bruemmer F."/>
            <person name="Labrenz M."/>
            <person name="Spormann A.M."/>
            <person name="Op den Camp H."/>
            <person name="Overmann J."/>
            <person name="Amann R."/>
            <person name="Jetten M.S.M."/>
            <person name="Mascher T."/>
            <person name="Medema M.H."/>
            <person name="Devos D.P."/>
            <person name="Kaster A.-K."/>
            <person name="Ovreas L."/>
            <person name="Rohde M."/>
            <person name="Galperin M.Y."/>
            <person name="Jogler C."/>
        </authorList>
    </citation>
    <scope>NUCLEOTIDE SEQUENCE [LARGE SCALE GENOMIC DNA]</scope>
    <source>
        <strain evidence="1 2">Mal33</strain>
    </source>
</reference>
<evidence type="ECO:0000313" key="2">
    <source>
        <dbReference type="Proteomes" id="UP000316770"/>
    </source>
</evidence>
<dbReference type="Proteomes" id="UP000316770">
    <property type="component" value="Chromosome"/>
</dbReference>
<sequence>MTTINEEPYRSYRVPRAHRDWLIDPPLDANADALAENLRNAADWNLQIGGQSIASFRKRARHELIHTAIDYVSSYRDLPNICSSCSTDRPLVMAGHQPELFHPGVWFKNFVLSQLGQSLSTMAINLIVDNDICRARSIRVPTLRSGKPATETIAFDRPSAVVPYEMADIDDREAFQTFGRRVARTIAPLVDHPCIEQLWPEAVQAADRTGNIGLSLAQSRHQIESQLGLSTLEVPLSRLCEGPAFCEFVLHLIRELPRLHDCYNESVVAYRIAHHIRSNSHPVPELACRDGWYEAPLWIYDETNRQRRALYARVSDQQIELSDLASTHLTISNHGDPTATAAELLERLQNNVRLRPRALVTTMYARLVLSDLFLHGIGGGKYDQLNDTIIRRFFDVAPPHFTVLSATFTPLGESLGSDDASSDQLRQSIRRTRFQPEHFADQVDLPIDLVQEKRELLSDIPPRGDKQSWHDRITAINTDLSARLDDLRWQLADQLNQVNRREAQRRLLSSRDYSFCIYPLQEMGEMFAAIARGEANPHGQQEVATTPRHA</sequence>
<protein>
    <submittedName>
        <fullName evidence="1">Uncharacterized protein</fullName>
    </submittedName>
</protein>
<dbReference type="RefSeq" id="WP_145286302.1">
    <property type="nucleotide sequence ID" value="NZ_CP036318.1"/>
</dbReference>
<dbReference type="EMBL" id="CP036318">
    <property type="protein sequence ID" value="QDV57146.1"/>
    <property type="molecule type" value="Genomic_DNA"/>
</dbReference>
<proteinExistence type="predicted"/>
<name>A0A518IVM8_9BACT</name>
<accession>A0A518IVM8</accession>
<organism evidence="1 2">
    <name type="scientific">Rosistilla oblonga</name>
    <dbReference type="NCBI Taxonomy" id="2527990"/>
    <lineage>
        <taxon>Bacteria</taxon>
        <taxon>Pseudomonadati</taxon>
        <taxon>Planctomycetota</taxon>
        <taxon>Planctomycetia</taxon>
        <taxon>Pirellulales</taxon>
        <taxon>Pirellulaceae</taxon>
        <taxon>Rosistilla</taxon>
    </lineage>
</organism>
<dbReference type="AlphaFoldDB" id="A0A518IVM8"/>
<gene>
    <name evidence="1" type="ORF">Mal33_31470</name>
</gene>